<gene>
    <name evidence="7" type="ORF">BZL54_00475</name>
</gene>
<proteinExistence type="inferred from homology"/>
<dbReference type="InterPro" id="IPR037138">
    <property type="entry name" value="His_deacetylse_dom_sf"/>
</dbReference>
<comment type="caution">
    <text evidence="7">The sequence shown here is derived from an EMBL/GenBank/DDBJ whole genome shotgun (WGS) entry which is preliminary data.</text>
</comment>
<dbReference type="InterPro" id="IPR023801">
    <property type="entry name" value="His_deacetylse_dom"/>
</dbReference>
<evidence type="ECO:0000256" key="1">
    <source>
        <dbReference type="ARBA" id="ARBA00001947"/>
    </source>
</evidence>
<keyword evidence="5" id="KW-0862">Zinc</keyword>
<sequence length="350" mass="37249">MLTIYSSDHQLHRGVELKDGAITDSFENPLRAETVLAQVRASGLGDVIAPKPFDRASYAGAHSRRYVEFLAGAWDAWRATGKTCQALPLVWPVRAMPAAATPPAFIDGQLGFYAMDAGSPINAGTWGAVSAAANSALTGADVLSNGTLGTPGARAAFALCRPPGHHAGREYMGGYCYLNNAAIAAQHCIARGASRVAVLDVDFHHGNGTQDIFYDRSDVLFVSIHGEPSVSYPYFSGYADERGTGDGEGYNLNLPLPKGTQWSAYDAALGCATTAIAAHAPDVLVVSLGVDTFEHDPISHFRLRTQDYLRIGEMLARLNLPTLFVMEGGYMVDEIGVNAVNVLLGFEGRA</sequence>
<reference evidence="7 8" key="1">
    <citation type="submission" date="2017-01" db="EMBL/GenBank/DDBJ databases">
        <title>Whole-Genome Shotgun Sequencing of Two beta-Proteobacterial Species in Search of the Bulgecin Biosynthetic Cluster.</title>
        <authorList>
            <person name="Horsman M.E."/>
            <person name="Marous D.R."/>
            <person name="Li R."/>
            <person name="Oliver R.A."/>
            <person name="Byun B."/>
            <person name="Emrich S.J."/>
            <person name="Boggess B."/>
            <person name="Townsend C.A."/>
            <person name="Mobashery S."/>
        </authorList>
    </citation>
    <scope>NUCLEOTIDE SEQUENCE [LARGE SCALE GENOMIC DNA]</scope>
    <source>
        <strain evidence="7 8">ATCC 31433</strain>
    </source>
</reference>
<organism evidence="7 8">
    <name type="scientific">Burkholderia ubonensis subsp. mesacidophila</name>
    <dbReference type="NCBI Taxonomy" id="265293"/>
    <lineage>
        <taxon>Bacteria</taxon>
        <taxon>Pseudomonadati</taxon>
        <taxon>Pseudomonadota</taxon>
        <taxon>Betaproteobacteria</taxon>
        <taxon>Burkholderiales</taxon>
        <taxon>Burkholderiaceae</taxon>
        <taxon>Burkholderia</taxon>
        <taxon>Burkholderia cepacia complex</taxon>
    </lineage>
</organism>
<comment type="similarity">
    <text evidence="2">Belongs to the histone deacetylase family.</text>
</comment>
<keyword evidence="4 7" id="KW-0378">Hydrolase</keyword>
<dbReference type="GO" id="GO:0004407">
    <property type="term" value="F:histone deacetylase activity"/>
    <property type="evidence" value="ECO:0007669"/>
    <property type="project" value="TreeGrafter"/>
</dbReference>
<dbReference type="Gene3D" id="3.40.800.20">
    <property type="entry name" value="Histone deacetylase domain"/>
    <property type="match status" value="1"/>
</dbReference>
<accession>A0A2A4FPK4</accession>
<dbReference type="GO" id="GO:0016787">
    <property type="term" value="F:hydrolase activity"/>
    <property type="evidence" value="ECO:0007669"/>
    <property type="project" value="UniProtKB-KW"/>
</dbReference>
<evidence type="ECO:0000313" key="8">
    <source>
        <dbReference type="Proteomes" id="UP000217994"/>
    </source>
</evidence>
<dbReference type="PANTHER" id="PTHR10625:SF17">
    <property type="entry name" value="HISTONE DEACETYLASE 8"/>
    <property type="match status" value="1"/>
</dbReference>
<evidence type="ECO:0000256" key="4">
    <source>
        <dbReference type="ARBA" id="ARBA00022801"/>
    </source>
</evidence>
<evidence type="ECO:0000256" key="2">
    <source>
        <dbReference type="ARBA" id="ARBA00005947"/>
    </source>
</evidence>
<protein>
    <submittedName>
        <fullName evidence="7">Acetylpolyamine amidohydrolase</fullName>
    </submittedName>
</protein>
<dbReference type="Pfam" id="PF00850">
    <property type="entry name" value="Hist_deacetyl"/>
    <property type="match status" value="1"/>
</dbReference>
<dbReference type="GeneID" id="69001604"/>
<dbReference type="AlphaFoldDB" id="A0A2A4FPK4"/>
<dbReference type="CDD" id="cd10001">
    <property type="entry name" value="HDAC_classII_APAH"/>
    <property type="match status" value="1"/>
</dbReference>
<evidence type="ECO:0000256" key="5">
    <source>
        <dbReference type="ARBA" id="ARBA00022833"/>
    </source>
</evidence>
<evidence type="ECO:0000313" key="7">
    <source>
        <dbReference type="EMBL" id="PCE34356.1"/>
    </source>
</evidence>
<feature type="domain" description="Histone deacetylase" evidence="6">
    <location>
        <begin position="27"/>
        <end position="340"/>
    </location>
</feature>
<keyword evidence="3" id="KW-0479">Metal-binding</keyword>
<dbReference type="Proteomes" id="UP000217994">
    <property type="component" value="Unassembled WGS sequence"/>
</dbReference>
<evidence type="ECO:0000256" key="3">
    <source>
        <dbReference type="ARBA" id="ARBA00022723"/>
    </source>
</evidence>
<dbReference type="RefSeq" id="WP_084907359.1">
    <property type="nucleotide sequence ID" value="NZ_CP020738.1"/>
</dbReference>
<dbReference type="EMBL" id="MTZU01000003">
    <property type="protein sequence ID" value="PCE34356.1"/>
    <property type="molecule type" value="Genomic_DNA"/>
</dbReference>
<dbReference type="SUPFAM" id="SSF52768">
    <property type="entry name" value="Arginase/deacetylase"/>
    <property type="match status" value="1"/>
</dbReference>
<dbReference type="PRINTS" id="PR01270">
    <property type="entry name" value="HDASUPER"/>
</dbReference>
<dbReference type="GO" id="GO:0046872">
    <property type="term" value="F:metal ion binding"/>
    <property type="evidence" value="ECO:0007669"/>
    <property type="project" value="UniProtKB-KW"/>
</dbReference>
<dbReference type="PANTHER" id="PTHR10625">
    <property type="entry name" value="HISTONE DEACETYLASE HDAC1-RELATED"/>
    <property type="match status" value="1"/>
</dbReference>
<dbReference type="GO" id="GO:0040029">
    <property type="term" value="P:epigenetic regulation of gene expression"/>
    <property type="evidence" value="ECO:0007669"/>
    <property type="project" value="TreeGrafter"/>
</dbReference>
<comment type="cofactor">
    <cofactor evidence="1">
        <name>Zn(2+)</name>
        <dbReference type="ChEBI" id="CHEBI:29105"/>
    </cofactor>
</comment>
<name>A0A2A4FPK4_9BURK</name>
<dbReference type="InterPro" id="IPR023696">
    <property type="entry name" value="Ureohydrolase_dom_sf"/>
</dbReference>
<evidence type="ECO:0000259" key="6">
    <source>
        <dbReference type="Pfam" id="PF00850"/>
    </source>
</evidence>
<dbReference type="InterPro" id="IPR000286">
    <property type="entry name" value="HDACs"/>
</dbReference>